<accession>A0ABN0NXM3</accession>
<proteinExistence type="predicted"/>
<reference evidence="1 2" key="1">
    <citation type="submission" date="2013-08" db="EMBL/GenBank/DDBJ databases">
        <authorList>
            <person name="Weinstock G."/>
            <person name="Sodergren E."/>
            <person name="Wylie T."/>
            <person name="Fulton L."/>
            <person name="Fulton R."/>
            <person name="Fronick C."/>
            <person name="O'Laughlin M."/>
            <person name="Godfrey J."/>
            <person name="Miner T."/>
            <person name="Herter B."/>
            <person name="Appelbaum E."/>
            <person name="Cordes M."/>
            <person name="Lek S."/>
            <person name="Wollam A."/>
            <person name="Pepin K.H."/>
            <person name="Palsikar V.B."/>
            <person name="Mitreva M."/>
            <person name="Wilson R.K."/>
        </authorList>
    </citation>
    <scope>NUCLEOTIDE SEQUENCE [LARGE SCALE GENOMIC DNA]</scope>
    <source>
        <strain evidence="1 2">ATCC 700332</strain>
    </source>
</reference>
<comment type="caution">
    <text evidence="1">The sequence shown here is derived from an EMBL/GenBank/DDBJ whole genome shotgun (WGS) entry which is preliminary data.</text>
</comment>
<organism evidence="1 2">
    <name type="scientific">Treponema lecithinolyticum ATCC 700332</name>
    <dbReference type="NCBI Taxonomy" id="1321815"/>
    <lineage>
        <taxon>Bacteria</taxon>
        <taxon>Pseudomonadati</taxon>
        <taxon>Spirochaetota</taxon>
        <taxon>Spirochaetia</taxon>
        <taxon>Spirochaetales</taxon>
        <taxon>Treponemataceae</taxon>
        <taxon>Treponema</taxon>
    </lineage>
</organism>
<dbReference type="Proteomes" id="UP000016649">
    <property type="component" value="Unassembled WGS sequence"/>
</dbReference>
<sequence length="55" mass="6429">MNLFAVFIQFTLHKSGKTHCCFLPQLSFPSLFISNYPVLYAHILRETLCKRTVRP</sequence>
<name>A0ABN0NXM3_TRELE</name>
<protein>
    <submittedName>
        <fullName evidence="1">Uncharacterized protein</fullName>
    </submittedName>
</protein>
<gene>
    <name evidence="1" type="ORF">HMPREF9193_01444</name>
</gene>
<dbReference type="EMBL" id="AWVH01000037">
    <property type="protein sequence ID" value="ERJ92286.1"/>
    <property type="molecule type" value="Genomic_DNA"/>
</dbReference>
<keyword evidence="2" id="KW-1185">Reference proteome</keyword>
<evidence type="ECO:0000313" key="2">
    <source>
        <dbReference type="Proteomes" id="UP000016649"/>
    </source>
</evidence>
<evidence type="ECO:0000313" key="1">
    <source>
        <dbReference type="EMBL" id="ERJ92286.1"/>
    </source>
</evidence>